<organism evidence="2">
    <name type="scientific">uncultured Verrucomicrobiae bacterium</name>
    <dbReference type="NCBI Taxonomy" id="412056"/>
    <lineage>
        <taxon>Bacteria</taxon>
        <taxon>Pseudomonadati</taxon>
        <taxon>Verrucomicrobiota</taxon>
        <taxon>Verrucomicrobiia</taxon>
        <taxon>environmental samples</taxon>
    </lineage>
</organism>
<evidence type="ECO:0000256" key="1">
    <source>
        <dbReference type="ARBA" id="ARBA00022801"/>
    </source>
</evidence>
<dbReference type="EMBL" id="KF121450">
    <property type="protein sequence ID" value="AIA88736.1"/>
    <property type="molecule type" value="Genomic_DNA"/>
</dbReference>
<sequence length="70" mass="7526">LGHTASLCYDADDYIGVVRAIRDLQSDIEKVTGVRPCLEETGALTSTPVIIGTLGHSGLIEKLESLYNVH</sequence>
<name>A0A060C7K0_9BACT</name>
<keyword evidence="1" id="KW-0378">Hydrolase</keyword>
<evidence type="ECO:0000313" key="2">
    <source>
        <dbReference type="EMBL" id="AIA88736.1"/>
    </source>
</evidence>
<proteinExistence type="predicted"/>
<dbReference type="Gene3D" id="3.30.379.10">
    <property type="entry name" value="Chitobiase/beta-hexosaminidase domain 2-like"/>
    <property type="match status" value="1"/>
</dbReference>
<accession>A0A060C7K0</accession>
<dbReference type="InterPro" id="IPR029018">
    <property type="entry name" value="Hex-like_dom2"/>
</dbReference>
<reference evidence="2" key="1">
    <citation type="journal article" date="2013" name="Environ. Microbiol.">
        <title>Seasonally variable intestinal metagenomes of the red palm weevil (Rhynchophorus ferrugineus).</title>
        <authorList>
            <person name="Jia S."/>
            <person name="Zhang X."/>
            <person name="Zhang G."/>
            <person name="Yin A."/>
            <person name="Zhang S."/>
            <person name="Li F."/>
            <person name="Wang L."/>
            <person name="Zhao D."/>
            <person name="Yun Q."/>
            <person name="Tala"/>
            <person name="Wang J."/>
            <person name="Sun G."/>
            <person name="Baabdullah M."/>
            <person name="Yu X."/>
            <person name="Hu S."/>
            <person name="Al-Mssallem I.S."/>
            <person name="Yu J."/>
        </authorList>
    </citation>
    <scope>NUCLEOTIDE SEQUENCE</scope>
</reference>
<dbReference type="GO" id="GO:0016787">
    <property type="term" value="F:hydrolase activity"/>
    <property type="evidence" value="ECO:0007669"/>
    <property type="project" value="UniProtKB-KW"/>
</dbReference>
<dbReference type="AlphaFoldDB" id="A0A060C7K0"/>
<dbReference type="GO" id="GO:0005975">
    <property type="term" value="P:carbohydrate metabolic process"/>
    <property type="evidence" value="ECO:0007669"/>
    <property type="project" value="UniProtKB-ARBA"/>
</dbReference>
<protein>
    <submittedName>
        <fullName evidence="2">CAZy families GH115 protein</fullName>
    </submittedName>
</protein>
<feature type="non-terminal residue" evidence="2">
    <location>
        <position position="1"/>
    </location>
</feature>